<accession>A0ABZ3IFP8</accession>
<keyword evidence="1" id="KW-0378">Hydrolase</keyword>
<dbReference type="Gene3D" id="3.60.21.10">
    <property type="match status" value="1"/>
</dbReference>
<evidence type="ECO:0000313" key="1">
    <source>
        <dbReference type="EMBL" id="XFO64238.1"/>
    </source>
</evidence>
<sequence length="327" mass="35198">MQKSCKSLLRLAALALIVILCLPVLTMAKAKQPELPPAPVKITLLATARVNGHIIDWDYKFPRVAEFGLVKVSSLVKEQRQSNPYTILVDGGNMLSGSALTDYFATTPSKLPNPMFTMYNHLGYDAVVLGTGELAYGPAYLTKVLPLANFPLLSANAQTSDKALATIKPYTIKEINVGKDKKKEIIRIGIIGASSIGPDATAEYTGLKFTDPAAAIDAVTQKIGNKVDAIIVIKNDGLQVNGIDAATHAKFSVAAATPGKFGSSLSKTDLTFEKIGKKWFLTHTDTASNYMTVTKADKNMSDAAWPYHDATLQHLEATKKLAENTKS</sequence>
<proteinExistence type="predicted"/>
<dbReference type="EC" id="3.1.3.6" evidence="1"/>
<dbReference type="InterPro" id="IPR029052">
    <property type="entry name" value="Metallo-depent_PP-like"/>
</dbReference>
<dbReference type="RefSeq" id="WP_094605275.1">
    <property type="nucleotide sequence ID" value="NZ_CP155573.1"/>
</dbReference>
<dbReference type="InterPro" id="IPR006179">
    <property type="entry name" value="5_nucleotidase/apyrase"/>
</dbReference>
<keyword evidence="2" id="KW-1185">Reference proteome</keyword>
<evidence type="ECO:0000313" key="2">
    <source>
        <dbReference type="Proteomes" id="UP000216752"/>
    </source>
</evidence>
<reference evidence="1" key="1">
    <citation type="submission" date="2024-05" db="EMBL/GenBank/DDBJ databases">
        <title>Isolation and characterization of Sporomusa carbonis sp. nov., a carboxydotrophic hydrogenogen in the genus of Sporomusa isolated from a charcoal burning pile.</title>
        <authorList>
            <person name="Boeer T."/>
            <person name="Rosenbaum F."/>
            <person name="Eysell L."/>
            <person name="Mueller V."/>
            <person name="Daniel R."/>
            <person name="Poehlein A."/>
        </authorList>
    </citation>
    <scope>NUCLEOTIDE SEQUENCE [LARGE SCALE GENOMIC DNA]</scope>
    <source>
        <strain evidence="1">DSM 10669</strain>
    </source>
</reference>
<name>A0ABZ3IFP8_9FIRM</name>
<dbReference type="PANTHER" id="PTHR11575:SF24">
    <property type="entry name" value="5'-NUCLEOTIDASE"/>
    <property type="match status" value="1"/>
</dbReference>
<dbReference type="SUPFAM" id="SSF56300">
    <property type="entry name" value="Metallo-dependent phosphatases"/>
    <property type="match status" value="1"/>
</dbReference>
<dbReference type="GO" id="GO:0008254">
    <property type="term" value="F:3'-nucleotidase activity"/>
    <property type="evidence" value="ECO:0007669"/>
    <property type="project" value="UniProtKB-EC"/>
</dbReference>
<dbReference type="Proteomes" id="UP000216752">
    <property type="component" value="Chromosome"/>
</dbReference>
<dbReference type="PANTHER" id="PTHR11575">
    <property type="entry name" value="5'-NUCLEOTIDASE-RELATED"/>
    <property type="match status" value="1"/>
</dbReference>
<protein>
    <submittedName>
        <fullName evidence="1">2',3'-cyclic-nucleotide 2'-phosphodiesterase/3'-nucleotidase</fullName>
        <ecNumber evidence="1">3.1.3.6</ecNumber>
    </submittedName>
</protein>
<dbReference type="EMBL" id="CP155573">
    <property type="protein sequence ID" value="XFO64238.1"/>
    <property type="molecule type" value="Genomic_DNA"/>
</dbReference>
<organism evidence="1 2">
    <name type="scientific">Sporomusa silvacetica DSM 10669</name>
    <dbReference type="NCBI Taxonomy" id="1123289"/>
    <lineage>
        <taxon>Bacteria</taxon>
        <taxon>Bacillati</taxon>
        <taxon>Bacillota</taxon>
        <taxon>Negativicutes</taxon>
        <taxon>Selenomonadales</taxon>
        <taxon>Sporomusaceae</taxon>
        <taxon>Sporomusa</taxon>
    </lineage>
</organism>
<gene>
    <name evidence="1" type="primary">cpdB</name>
    <name evidence="1" type="ORF">SPSIL_003280</name>
</gene>